<dbReference type="EMBL" id="ASRH01000019">
    <property type="protein sequence ID" value="EWG06491.1"/>
    <property type="molecule type" value="Genomic_DNA"/>
</dbReference>
<gene>
    <name evidence="1" type="ORF">ASUL_09239</name>
</gene>
<dbReference type="Proteomes" id="UP000054284">
    <property type="component" value="Unassembled WGS sequence"/>
</dbReference>
<sequence length="231" mass="27796">MVNKAFILPFPITPMIFVGTSGWTYDWNEGNSLDWYVKNSGLNAVELNMSFYRFPFKNQVKGWSKYNVKWAVKVHRYVTHVKRLSDTQTWDRFFSLMEELKPDFYLFQMPPSFKMTEENVKRVERFASLLGERMAVEFRHESWFRNMPPLDCTVVSIDSPIGTYLFNTTGKVYLRMHGREEWYNYQYSREELVEVAKEVVELKPKDIYVFFNNDHFMLENAREMMEILRNM</sequence>
<dbReference type="PANTHER" id="PTHR30348">
    <property type="entry name" value="UNCHARACTERIZED PROTEIN YECE"/>
    <property type="match status" value="1"/>
</dbReference>
<dbReference type="AlphaFoldDB" id="W7KTF3"/>
<name>W7KTF3_9CREN</name>
<accession>W7KTF3</accession>
<comment type="caution">
    <text evidence="1">The sequence shown here is derived from an EMBL/GenBank/DDBJ whole genome shotgun (WGS) entry which is preliminary data.</text>
</comment>
<dbReference type="PATRIC" id="fig|1326980.6.peg.1842"/>
<dbReference type="SUPFAM" id="SSF117396">
    <property type="entry name" value="TM1631-like"/>
    <property type="match status" value="1"/>
</dbReference>
<evidence type="ECO:0000313" key="2">
    <source>
        <dbReference type="Proteomes" id="UP000054284"/>
    </source>
</evidence>
<protein>
    <recommendedName>
        <fullName evidence="3">DUF72 domain-containing protein</fullName>
    </recommendedName>
</protein>
<dbReference type="InterPro" id="IPR036520">
    <property type="entry name" value="UPF0759_sf"/>
</dbReference>
<evidence type="ECO:0000313" key="1">
    <source>
        <dbReference type="EMBL" id="EWG06491.1"/>
    </source>
</evidence>
<keyword evidence="2" id="KW-1185">Reference proteome</keyword>
<proteinExistence type="predicted"/>
<dbReference type="Gene3D" id="3.20.20.410">
    <property type="entry name" value="Protein of unknown function UPF0759"/>
    <property type="match status" value="1"/>
</dbReference>
<dbReference type="InterPro" id="IPR002763">
    <property type="entry name" value="DUF72"/>
</dbReference>
<dbReference type="Pfam" id="PF01904">
    <property type="entry name" value="DUF72"/>
    <property type="match status" value="1"/>
</dbReference>
<evidence type="ECO:0008006" key="3">
    <source>
        <dbReference type="Google" id="ProtNLM"/>
    </source>
</evidence>
<organism evidence="1 2">
    <name type="scientific">Candidatus Aramenus sulfurataquae</name>
    <dbReference type="NCBI Taxonomy" id="1326980"/>
    <lineage>
        <taxon>Archaea</taxon>
        <taxon>Thermoproteota</taxon>
        <taxon>Thermoprotei</taxon>
        <taxon>Sulfolobales</taxon>
        <taxon>Sulfolobaceae</taxon>
        <taxon>Candidatus Aramenus</taxon>
    </lineage>
</organism>
<dbReference type="PANTHER" id="PTHR30348:SF4">
    <property type="entry name" value="DUF72 DOMAIN-CONTAINING PROTEIN"/>
    <property type="match status" value="1"/>
</dbReference>
<reference evidence="1 2" key="1">
    <citation type="journal article" date="2014" name="Genome Announc.">
        <title>Draft Genome Sequence of the Sulfolobales Archaeon AZ1, Obtained through Metagenomic Analysis of a Mexican Hot Spring.</title>
        <authorList>
            <person name="Servin-Garciduenas L.E."/>
            <person name="Martinez-Romero E."/>
        </authorList>
    </citation>
    <scope>NUCLEOTIDE SEQUENCE [LARGE SCALE GENOMIC DNA]</scope>
    <source>
        <strain evidence="1">AZ1-illumnia</strain>
    </source>
</reference>